<keyword evidence="2" id="KW-1185">Reference proteome</keyword>
<comment type="caution">
    <text evidence="1">The sequence shown here is derived from an EMBL/GenBank/DDBJ whole genome shotgun (WGS) entry which is preliminary data.</text>
</comment>
<reference evidence="1 2" key="1">
    <citation type="submission" date="2024-08" db="EMBL/GenBank/DDBJ databases">
        <authorList>
            <person name="Cucini C."/>
            <person name="Frati F."/>
        </authorList>
    </citation>
    <scope>NUCLEOTIDE SEQUENCE [LARGE SCALE GENOMIC DNA]</scope>
</reference>
<sequence length="590" mass="67993">MKPVKLNADGVTEKKKKLQHFAVGDDKNPLMIDLVLKCVFSSIPFNCKDFKNYRLVCRLWLKESLPRWRKEAWLHVRDGPRRQDNPSLLLKDFLQMLNMPDDPHHLLGEKKFHKYKLSSASGRTGFFSESSMTQFWGKVGASITHLKIMDTRVQQCDLLARVLFEMTPNLVFLSLERNIYEGPHYRFIEDVVHIRIMAGKTEIEKPNPSEVQNNLTHFEINWGGIGRFGINWLYFFLRFPNIKSLKTQEIDENADGHDNDWELSEPYLFVTSVRAVQEYGGPDSLAKLEYFDILNLKLIANEEYPRRAMRISLTTPVLLTSLSLDVGWGRDSGTFFYAMLVYLRDTLKKLLVYRGPYAQESLSNTLCAGPLLPDLVELRLIGPVFENLNFLSIFPNLKTLVIFDGQTQIETEVLHSYVDFALQQLSQKEIPGRAFTDKINVIANTDFTSEQLKCREMTHMREFIVGHELCNREQVEKLAKLMPGLTKLRLGLGNSGFQVVCEKWNKLRHLDTEPFDVDEDGILGIENDEKYRHSNLTDLKELTTLRMGIHSTDAEKGRLTNASIIDGILVAESLRNVSFQRVPKVFFTTY</sequence>
<name>A0ABP1RQX1_9HEXA</name>
<evidence type="ECO:0000313" key="1">
    <source>
        <dbReference type="EMBL" id="CAL8133375.1"/>
    </source>
</evidence>
<evidence type="ECO:0000313" key="2">
    <source>
        <dbReference type="Proteomes" id="UP001642540"/>
    </source>
</evidence>
<evidence type="ECO:0008006" key="3">
    <source>
        <dbReference type="Google" id="ProtNLM"/>
    </source>
</evidence>
<protein>
    <recommendedName>
        <fullName evidence="3">F-box domain-containing protein</fullName>
    </recommendedName>
</protein>
<organism evidence="1 2">
    <name type="scientific">Orchesella dallaii</name>
    <dbReference type="NCBI Taxonomy" id="48710"/>
    <lineage>
        <taxon>Eukaryota</taxon>
        <taxon>Metazoa</taxon>
        <taxon>Ecdysozoa</taxon>
        <taxon>Arthropoda</taxon>
        <taxon>Hexapoda</taxon>
        <taxon>Collembola</taxon>
        <taxon>Entomobryomorpha</taxon>
        <taxon>Entomobryoidea</taxon>
        <taxon>Orchesellidae</taxon>
        <taxon>Orchesellinae</taxon>
        <taxon>Orchesella</taxon>
    </lineage>
</organism>
<accession>A0ABP1RQX1</accession>
<dbReference type="EMBL" id="CAXLJM020000099">
    <property type="protein sequence ID" value="CAL8133375.1"/>
    <property type="molecule type" value="Genomic_DNA"/>
</dbReference>
<proteinExistence type="predicted"/>
<dbReference type="Proteomes" id="UP001642540">
    <property type="component" value="Unassembled WGS sequence"/>
</dbReference>
<dbReference type="Gene3D" id="3.80.10.10">
    <property type="entry name" value="Ribonuclease Inhibitor"/>
    <property type="match status" value="1"/>
</dbReference>
<gene>
    <name evidence="1" type="ORF">ODALV1_LOCUS25038</name>
</gene>
<dbReference type="InterPro" id="IPR032675">
    <property type="entry name" value="LRR_dom_sf"/>
</dbReference>